<sequence length="31" mass="3722">MSGFRHTCSWLWLYTLLYVALDTRVCQMPVM</sequence>
<proteinExistence type="predicted"/>
<evidence type="ECO:0000313" key="1">
    <source>
        <dbReference type="EMBL" id="JAH77995.1"/>
    </source>
</evidence>
<dbReference type="EMBL" id="GBXM01030582">
    <property type="protein sequence ID" value="JAH77995.1"/>
    <property type="molecule type" value="Transcribed_RNA"/>
</dbReference>
<dbReference type="AlphaFoldDB" id="A0A0E9VKQ9"/>
<protein>
    <submittedName>
        <fullName evidence="1">Uncharacterized protein</fullName>
    </submittedName>
</protein>
<reference evidence="1" key="2">
    <citation type="journal article" date="2015" name="Fish Shellfish Immunol.">
        <title>Early steps in the European eel (Anguilla anguilla)-Vibrio vulnificus interaction in the gills: Role of the RtxA13 toxin.</title>
        <authorList>
            <person name="Callol A."/>
            <person name="Pajuelo D."/>
            <person name="Ebbesson L."/>
            <person name="Teles M."/>
            <person name="MacKenzie S."/>
            <person name="Amaro C."/>
        </authorList>
    </citation>
    <scope>NUCLEOTIDE SEQUENCE</scope>
</reference>
<reference evidence="1" key="1">
    <citation type="submission" date="2014-11" db="EMBL/GenBank/DDBJ databases">
        <authorList>
            <person name="Amaro Gonzalez C."/>
        </authorList>
    </citation>
    <scope>NUCLEOTIDE SEQUENCE</scope>
</reference>
<organism evidence="1">
    <name type="scientific">Anguilla anguilla</name>
    <name type="common">European freshwater eel</name>
    <name type="synonym">Muraena anguilla</name>
    <dbReference type="NCBI Taxonomy" id="7936"/>
    <lineage>
        <taxon>Eukaryota</taxon>
        <taxon>Metazoa</taxon>
        <taxon>Chordata</taxon>
        <taxon>Craniata</taxon>
        <taxon>Vertebrata</taxon>
        <taxon>Euteleostomi</taxon>
        <taxon>Actinopterygii</taxon>
        <taxon>Neopterygii</taxon>
        <taxon>Teleostei</taxon>
        <taxon>Anguilliformes</taxon>
        <taxon>Anguillidae</taxon>
        <taxon>Anguilla</taxon>
    </lineage>
</organism>
<name>A0A0E9VKQ9_ANGAN</name>
<accession>A0A0E9VKQ9</accession>